<keyword evidence="10" id="KW-1185">Reference proteome</keyword>
<dbReference type="FunFam" id="1.10.418.10:FF:000031">
    <property type="entry name" value="Fimbrin-2 like"/>
    <property type="match status" value="1"/>
</dbReference>
<dbReference type="InterPro" id="IPR001715">
    <property type="entry name" value="CH_dom"/>
</dbReference>
<feature type="non-terminal residue" evidence="9">
    <location>
        <position position="1"/>
    </location>
</feature>
<dbReference type="FunFam" id="1.10.418.10:FF:000045">
    <property type="entry name" value="Fimbrin-1 isoform A"/>
    <property type="match status" value="1"/>
</dbReference>
<keyword evidence="3" id="KW-0963">Cytoplasm</keyword>
<evidence type="ECO:0000256" key="3">
    <source>
        <dbReference type="ARBA" id="ARBA00022490"/>
    </source>
</evidence>
<keyword evidence="6" id="KW-0206">Cytoskeleton</keyword>
<dbReference type="InterPro" id="IPR036872">
    <property type="entry name" value="CH_dom_sf"/>
</dbReference>
<evidence type="ECO:0000256" key="7">
    <source>
        <dbReference type="SAM" id="MobiDB-lite"/>
    </source>
</evidence>
<feature type="domain" description="Calponin-homology (CH)" evidence="8">
    <location>
        <begin position="258"/>
        <end position="361"/>
    </location>
</feature>
<reference evidence="9" key="1">
    <citation type="submission" date="2022-12" db="EMBL/GenBank/DDBJ databases">
        <title>Draft genome assemblies for two species of Escallonia (Escalloniales).</title>
        <authorList>
            <person name="Chanderbali A."/>
            <person name="Dervinis C."/>
            <person name="Anghel I."/>
            <person name="Soltis D."/>
            <person name="Soltis P."/>
            <person name="Zapata F."/>
        </authorList>
    </citation>
    <scope>NUCLEOTIDE SEQUENCE</scope>
    <source>
        <strain evidence="9">UCBG92.1500</strain>
        <tissue evidence="9">Leaf</tissue>
    </source>
</reference>
<evidence type="ECO:0000256" key="2">
    <source>
        <dbReference type="ARBA" id="ARBA00011385"/>
    </source>
</evidence>
<dbReference type="GO" id="GO:0051639">
    <property type="term" value="P:actin filament network formation"/>
    <property type="evidence" value="ECO:0007669"/>
    <property type="project" value="TreeGrafter"/>
</dbReference>
<comment type="subcellular location">
    <subcellularLocation>
        <location evidence="1">Cytoplasm</location>
        <location evidence="1">Cytoskeleton</location>
    </subcellularLocation>
</comment>
<dbReference type="PANTHER" id="PTHR19961:SF18">
    <property type="entry name" value="FI19014P1"/>
    <property type="match status" value="1"/>
</dbReference>
<dbReference type="GO" id="GO:0005737">
    <property type="term" value="C:cytoplasm"/>
    <property type="evidence" value="ECO:0007669"/>
    <property type="project" value="TreeGrafter"/>
</dbReference>
<accession>A0AA88QBA3</accession>
<feature type="domain" description="Calponin-homology (CH)" evidence="8">
    <location>
        <begin position="123"/>
        <end position="230"/>
    </location>
</feature>
<proteinExistence type="predicted"/>
<feature type="domain" description="Calponin-homology (CH)" evidence="8">
    <location>
        <begin position="504"/>
        <end position="612"/>
    </location>
</feature>
<sequence length="647" mass="73336">MAGYVGVFVSDPWLQNQFTQVELRSLSSHFLAMRRDTGRLTLADLPAKMSRLKHVGENLTEQDRTSFLQDSYKNSDDDVDFELFLRIYLKLQAHTTARMGSGAKNSSAFLKSPTSTLLHTISESEKSSYVAHINNYLGQDEFLKKYLPIDPSTNDLFELINVAVPGTIDERAINTKTVLNPWERNENHTLCLNSAKAIGCTVVNIGTQDFIEGRRHLVLGVISQIIKIQLLADLNLKKTPQLVELVDDSEDMEELMSLPPEKLLLRWMNFHLKKSAYKKTVTNFSSDVKDGEAYAHLLSILAPEHSNPSTLTVKDPLRRAKLVLEHADRMGCKRYLTAKDIVEGSPNLNLAFVAHIFQHRNGLSTQAKQISFLEVLPDDTQISREENAFRFWINSFGNSEYINNVFEDVRNGWILLETLDKVSPGIVNWKLATKPPIKMPFRKVENCNQVVKIGKQLKFSLVNIAGNDIVQGNKKLILAYLWQLMRFNMLLLLKNLRFHSHGKEITDADILDWANNKVRNSGRQTYMSSFKDKSLSDGIFFLELLSAVQPRVVNWSLVTKGESEEEKKMNATYIISIARKLGCSIFLLPEDIIEVNQKMILTLTASIMYWFLKQPVEERPCGSSDSETSSNSTMDDTSSESSTEENG</sequence>
<comment type="subunit">
    <text evidence="2">Interacts with F-actin.</text>
</comment>
<dbReference type="CDD" id="cd21296">
    <property type="entry name" value="CH_AtFIM_like_rpt2"/>
    <property type="match status" value="1"/>
</dbReference>
<keyword evidence="4" id="KW-0677">Repeat</keyword>
<evidence type="ECO:0000256" key="6">
    <source>
        <dbReference type="ARBA" id="ARBA00023212"/>
    </source>
</evidence>
<protein>
    <recommendedName>
        <fullName evidence="8">Calponin-homology (CH) domain-containing protein</fullName>
    </recommendedName>
</protein>
<evidence type="ECO:0000256" key="5">
    <source>
        <dbReference type="ARBA" id="ARBA00023203"/>
    </source>
</evidence>
<feature type="region of interest" description="Disordered" evidence="7">
    <location>
        <begin position="618"/>
        <end position="647"/>
    </location>
</feature>
<dbReference type="GO" id="GO:0005884">
    <property type="term" value="C:actin filament"/>
    <property type="evidence" value="ECO:0007669"/>
    <property type="project" value="TreeGrafter"/>
</dbReference>
<comment type="caution">
    <text evidence="9">The sequence shown here is derived from an EMBL/GenBank/DDBJ whole genome shotgun (WGS) entry which is preliminary data.</text>
</comment>
<feature type="compositionally biased region" description="Low complexity" evidence="7">
    <location>
        <begin position="623"/>
        <end position="641"/>
    </location>
</feature>
<dbReference type="GO" id="GO:0051015">
    <property type="term" value="F:actin filament binding"/>
    <property type="evidence" value="ECO:0007669"/>
    <property type="project" value="InterPro"/>
</dbReference>
<evidence type="ECO:0000256" key="1">
    <source>
        <dbReference type="ARBA" id="ARBA00004245"/>
    </source>
</evidence>
<feature type="domain" description="Calponin-homology (CH)" evidence="8">
    <location>
        <begin position="383"/>
        <end position="489"/>
    </location>
</feature>
<dbReference type="PROSITE" id="PS50021">
    <property type="entry name" value="CH"/>
    <property type="match status" value="4"/>
</dbReference>
<dbReference type="GO" id="GO:0032432">
    <property type="term" value="C:actin filament bundle"/>
    <property type="evidence" value="ECO:0007669"/>
    <property type="project" value="TreeGrafter"/>
</dbReference>
<dbReference type="GO" id="GO:0051017">
    <property type="term" value="P:actin filament bundle assembly"/>
    <property type="evidence" value="ECO:0007669"/>
    <property type="project" value="InterPro"/>
</dbReference>
<evidence type="ECO:0000313" key="10">
    <source>
        <dbReference type="Proteomes" id="UP001187471"/>
    </source>
</evidence>
<dbReference type="SUPFAM" id="SSF47576">
    <property type="entry name" value="Calponin-homology domain, CH-domain"/>
    <property type="match status" value="1"/>
</dbReference>
<evidence type="ECO:0000313" key="9">
    <source>
        <dbReference type="EMBL" id="KAK2965827.1"/>
    </source>
</evidence>
<dbReference type="AlphaFoldDB" id="A0AA88QBA3"/>
<dbReference type="SMART" id="SM00033">
    <property type="entry name" value="CH"/>
    <property type="match status" value="4"/>
</dbReference>
<dbReference type="PANTHER" id="PTHR19961">
    <property type="entry name" value="FIMBRIN/PLASTIN"/>
    <property type="match status" value="1"/>
</dbReference>
<dbReference type="CDD" id="cd21299">
    <property type="entry name" value="CH_AtFIM_like_rpt3"/>
    <property type="match status" value="1"/>
</dbReference>
<gene>
    <name evidence="9" type="ORF">RJ640_025336</name>
</gene>
<dbReference type="FunFam" id="1.10.418.10:FF:000041">
    <property type="entry name" value="Fimbrin-2 isoform A"/>
    <property type="match status" value="1"/>
</dbReference>
<dbReference type="FunFam" id="1.10.418.10:FF:000034">
    <property type="entry name" value="Fimbrin-2 like"/>
    <property type="match status" value="1"/>
</dbReference>
<name>A0AA88QBA3_9ASTE</name>
<dbReference type="Proteomes" id="UP001187471">
    <property type="component" value="Unassembled WGS sequence"/>
</dbReference>
<dbReference type="Pfam" id="PF00307">
    <property type="entry name" value="CH"/>
    <property type="match status" value="4"/>
</dbReference>
<keyword evidence="5" id="KW-0009">Actin-binding</keyword>
<dbReference type="InterPro" id="IPR039959">
    <property type="entry name" value="Fimbrin/Plastin"/>
</dbReference>
<dbReference type="EMBL" id="JAVXUO010003180">
    <property type="protein sequence ID" value="KAK2965827.1"/>
    <property type="molecule type" value="Genomic_DNA"/>
</dbReference>
<organism evidence="9 10">
    <name type="scientific">Escallonia rubra</name>
    <dbReference type="NCBI Taxonomy" id="112253"/>
    <lineage>
        <taxon>Eukaryota</taxon>
        <taxon>Viridiplantae</taxon>
        <taxon>Streptophyta</taxon>
        <taxon>Embryophyta</taxon>
        <taxon>Tracheophyta</taxon>
        <taxon>Spermatophyta</taxon>
        <taxon>Magnoliopsida</taxon>
        <taxon>eudicotyledons</taxon>
        <taxon>Gunneridae</taxon>
        <taxon>Pentapetalae</taxon>
        <taxon>asterids</taxon>
        <taxon>campanulids</taxon>
        <taxon>Escalloniales</taxon>
        <taxon>Escalloniaceae</taxon>
        <taxon>Escallonia</taxon>
    </lineage>
</organism>
<dbReference type="Gene3D" id="1.10.418.10">
    <property type="entry name" value="Calponin-like domain"/>
    <property type="match status" value="4"/>
</dbReference>
<evidence type="ECO:0000256" key="4">
    <source>
        <dbReference type="ARBA" id="ARBA00022737"/>
    </source>
</evidence>
<evidence type="ECO:0000259" key="8">
    <source>
        <dbReference type="PROSITE" id="PS50021"/>
    </source>
</evidence>